<comment type="function">
    <text evidence="7">Component of the tartrate utilization system and may allow entry of tartrate and tartrate dehydrogenase.</text>
</comment>
<evidence type="ECO:0000259" key="10">
    <source>
        <dbReference type="PROSITE" id="PS50850"/>
    </source>
</evidence>
<dbReference type="Proteomes" id="UP000188559">
    <property type="component" value="Unassembled WGS sequence"/>
</dbReference>
<evidence type="ECO:0000256" key="2">
    <source>
        <dbReference type="ARBA" id="ARBA00022448"/>
    </source>
</evidence>
<comment type="caution">
    <text evidence="11">The sequence shown here is derived from an EMBL/GenBank/DDBJ whole genome shotgun (WGS) entry which is preliminary data.</text>
</comment>
<evidence type="ECO:0000313" key="11">
    <source>
        <dbReference type="EMBL" id="ONH40201.1"/>
    </source>
</evidence>
<organism evidence="11 12">
    <name type="scientific">Pseudomonas azotoformans</name>
    <dbReference type="NCBI Taxonomy" id="47878"/>
    <lineage>
        <taxon>Bacteria</taxon>
        <taxon>Pseudomonadati</taxon>
        <taxon>Pseudomonadota</taxon>
        <taxon>Gammaproteobacteria</taxon>
        <taxon>Pseudomonadales</taxon>
        <taxon>Pseudomonadaceae</taxon>
        <taxon>Pseudomonas</taxon>
    </lineage>
</organism>
<dbReference type="RefSeq" id="WP_071495920.1">
    <property type="nucleotide sequence ID" value="NZ_LT629702.1"/>
</dbReference>
<dbReference type="InterPro" id="IPR036259">
    <property type="entry name" value="MFS_trans_sf"/>
</dbReference>
<name>A0A1V2J6B5_PSEAZ</name>
<dbReference type="GO" id="GO:0022857">
    <property type="term" value="F:transmembrane transporter activity"/>
    <property type="evidence" value="ECO:0007669"/>
    <property type="project" value="InterPro"/>
</dbReference>
<dbReference type="OrthoDB" id="9773957at2"/>
<dbReference type="GO" id="GO:0005886">
    <property type="term" value="C:plasma membrane"/>
    <property type="evidence" value="ECO:0007669"/>
    <property type="project" value="TreeGrafter"/>
</dbReference>
<dbReference type="Pfam" id="PF07690">
    <property type="entry name" value="MFS_1"/>
    <property type="match status" value="1"/>
</dbReference>
<evidence type="ECO:0000256" key="6">
    <source>
        <dbReference type="ARBA" id="ARBA00023136"/>
    </source>
</evidence>
<comment type="subcellular location">
    <subcellularLocation>
        <location evidence="1">Membrane</location>
        <topology evidence="1">Multi-pass membrane protein</topology>
    </subcellularLocation>
</comment>
<evidence type="ECO:0000256" key="4">
    <source>
        <dbReference type="ARBA" id="ARBA00022797"/>
    </source>
</evidence>
<dbReference type="FunFam" id="1.20.1250.20:FF:000018">
    <property type="entry name" value="MFS transporter permease"/>
    <property type="match status" value="1"/>
</dbReference>
<keyword evidence="12" id="KW-1185">Reference proteome</keyword>
<reference evidence="11 12" key="1">
    <citation type="submission" date="2016-10" db="EMBL/GenBank/DDBJ databases">
        <title>Pseudomonas lactis sp. nov. and Pseudomonas paralactis sp. nov., isolated from bovine raw milk.</title>
        <authorList>
            <person name="Von Neubeck M."/>
            <person name="Huptas C."/>
            <person name="Glueck C."/>
            <person name="Krewinkel M."/>
            <person name="Stoeckel M."/>
            <person name="Stressler T."/>
            <person name="Fischer L."/>
            <person name="Hinrichs J."/>
            <person name="Scherer S."/>
            <person name="Wenning M."/>
        </authorList>
    </citation>
    <scope>NUCLEOTIDE SEQUENCE [LARGE SCALE GENOMIC DNA]</scope>
    <source>
        <strain evidence="11 12">DSM 18862</strain>
    </source>
</reference>
<evidence type="ECO:0000256" key="8">
    <source>
        <dbReference type="ARBA" id="ARBA00074139"/>
    </source>
</evidence>
<dbReference type="Gene3D" id="1.20.1250.20">
    <property type="entry name" value="MFS general substrate transporter like domains"/>
    <property type="match status" value="2"/>
</dbReference>
<keyword evidence="4" id="KW-0058">Aromatic hydrocarbons catabolism</keyword>
<keyword evidence="6 9" id="KW-0472">Membrane</keyword>
<gene>
    <name evidence="11" type="ORF">BLL37_29850</name>
</gene>
<protein>
    <recommendedName>
        <fullName evidence="8">Putative tartrate transporter</fullName>
    </recommendedName>
</protein>
<keyword evidence="3 9" id="KW-0812">Transmembrane</keyword>
<dbReference type="FunFam" id="1.20.1250.20:FF:000126">
    <property type="entry name" value="MFS transporter permease"/>
    <property type="match status" value="1"/>
</dbReference>
<dbReference type="PANTHER" id="PTHR43791">
    <property type="entry name" value="PERMEASE-RELATED"/>
    <property type="match status" value="1"/>
</dbReference>
<sequence length="434" mass="47330">MSTAHSTASHALAEHDRTHRSVTWRLMPLLLVCYLFAHLDRINIGFAKMQMSSDLQFSDTVYGFGAGLFFIAYALFGVPSNMALDRVGPRRWIASLMVVWGLLSTGMLWVESARGFYVLRFLLGVAEAGFFPGILVFLNRWYPARRRGQVTALFAIAVPMAGVLGGPLSGAILEHFHDVGGMRGWQWMFLIEGLPVVLLGLVVLKWLPDGFDAVHWLTAEQKHQLHDQLRSEEQRKTITSFGGILRDPQVWLLVAVYFAVMLAVNTLAFWMPTLIHGAGIGRDSQVGLLSAVPYLAGCFFMIGCGRSSDRHRERRWHLCVPLLMAAVGIAVAGLAPGNPLLVMGGLVLAGMGASAALPMFWQLPPAYLSTTTQAAGIAMISSFGSVAAFLAPYLIGWMRDATQSASLALYVLALFIALGGLLVLRTHAAIVNPH</sequence>
<evidence type="ECO:0000313" key="12">
    <source>
        <dbReference type="Proteomes" id="UP000188559"/>
    </source>
</evidence>
<dbReference type="CDD" id="cd17319">
    <property type="entry name" value="MFS_ExuT_GudP_like"/>
    <property type="match status" value="1"/>
</dbReference>
<feature type="transmembrane region" description="Helical" evidence="9">
    <location>
        <begin position="116"/>
        <end position="138"/>
    </location>
</feature>
<feature type="transmembrane region" description="Helical" evidence="9">
    <location>
        <begin position="250"/>
        <end position="271"/>
    </location>
</feature>
<dbReference type="GeneID" id="57374674"/>
<dbReference type="InterPro" id="IPR011701">
    <property type="entry name" value="MFS"/>
</dbReference>
<feature type="transmembrane region" description="Helical" evidence="9">
    <location>
        <begin position="407"/>
        <end position="424"/>
    </location>
</feature>
<keyword evidence="2" id="KW-0813">Transport</keyword>
<dbReference type="SUPFAM" id="SSF103473">
    <property type="entry name" value="MFS general substrate transporter"/>
    <property type="match status" value="1"/>
</dbReference>
<dbReference type="AlphaFoldDB" id="A0A1V2J6B5"/>
<feature type="transmembrane region" description="Helical" evidence="9">
    <location>
        <begin position="60"/>
        <end position="80"/>
    </location>
</feature>
<evidence type="ECO:0000256" key="1">
    <source>
        <dbReference type="ARBA" id="ARBA00004141"/>
    </source>
</evidence>
<proteinExistence type="predicted"/>
<feature type="transmembrane region" description="Helical" evidence="9">
    <location>
        <begin position="92"/>
        <end position="110"/>
    </location>
</feature>
<accession>A0A1V2J6B5</accession>
<feature type="transmembrane region" description="Helical" evidence="9">
    <location>
        <begin position="341"/>
        <end position="361"/>
    </location>
</feature>
<dbReference type="PROSITE" id="PS50850">
    <property type="entry name" value="MFS"/>
    <property type="match status" value="1"/>
</dbReference>
<evidence type="ECO:0000256" key="3">
    <source>
        <dbReference type="ARBA" id="ARBA00022692"/>
    </source>
</evidence>
<evidence type="ECO:0000256" key="5">
    <source>
        <dbReference type="ARBA" id="ARBA00022989"/>
    </source>
</evidence>
<feature type="domain" description="Major facilitator superfamily (MFS) profile" evidence="10">
    <location>
        <begin position="26"/>
        <end position="431"/>
    </location>
</feature>
<feature type="transmembrane region" description="Helical" evidence="9">
    <location>
        <begin position="185"/>
        <end position="207"/>
    </location>
</feature>
<feature type="transmembrane region" description="Helical" evidence="9">
    <location>
        <begin position="150"/>
        <end position="173"/>
    </location>
</feature>
<dbReference type="PANTHER" id="PTHR43791:SF36">
    <property type="entry name" value="TRANSPORTER, PUTATIVE (AFU_ORTHOLOGUE AFUA_6G08340)-RELATED"/>
    <property type="match status" value="1"/>
</dbReference>
<feature type="transmembrane region" description="Helical" evidence="9">
    <location>
        <begin position="316"/>
        <end position="335"/>
    </location>
</feature>
<feature type="transmembrane region" description="Helical" evidence="9">
    <location>
        <begin position="373"/>
        <end position="395"/>
    </location>
</feature>
<evidence type="ECO:0000256" key="9">
    <source>
        <dbReference type="SAM" id="Phobius"/>
    </source>
</evidence>
<evidence type="ECO:0000256" key="7">
    <source>
        <dbReference type="ARBA" id="ARBA00058119"/>
    </source>
</evidence>
<dbReference type="InterPro" id="IPR020846">
    <property type="entry name" value="MFS_dom"/>
</dbReference>
<dbReference type="EMBL" id="MNPV01000011">
    <property type="protein sequence ID" value="ONH40201.1"/>
    <property type="molecule type" value="Genomic_DNA"/>
</dbReference>
<feature type="transmembrane region" description="Helical" evidence="9">
    <location>
        <begin position="22"/>
        <end position="40"/>
    </location>
</feature>
<feature type="transmembrane region" description="Helical" evidence="9">
    <location>
        <begin position="286"/>
        <end position="304"/>
    </location>
</feature>
<keyword evidence="5 9" id="KW-1133">Transmembrane helix</keyword>